<evidence type="ECO:0000313" key="9">
    <source>
        <dbReference type="Proteomes" id="UP000325116"/>
    </source>
</evidence>
<dbReference type="Gene3D" id="3.30.1490.110">
    <property type="match status" value="1"/>
</dbReference>
<evidence type="ECO:0000256" key="1">
    <source>
        <dbReference type="ARBA" id="ARBA00022475"/>
    </source>
</evidence>
<dbReference type="Proteomes" id="UP000325116">
    <property type="component" value="Unassembled WGS sequence"/>
</dbReference>
<dbReference type="Pfam" id="PF02491">
    <property type="entry name" value="SHS2_FTSA"/>
    <property type="match status" value="1"/>
</dbReference>
<feature type="domain" description="SHS2" evidence="7">
    <location>
        <begin position="6"/>
        <end position="193"/>
    </location>
</feature>
<evidence type="ECO:0000259" key="7">
    <source>
        <dbReference type="SMART" id="SM00842"/>
    </source>
</evidence>
<comment type="subcellular location">
    <subcellularLocation>
        <location evidence="5">Cell membrane</location>
        <topology evidence="5">Peripheral membrane protein</topology>
        <orientation evidence="5">Cytoplasmic side</orientation>
    </subcellularLocation>
    <text evidence="5">Localizes to the Z ring in an FtsZ-dependent manner. Targeted to the membrane through a conserved C-terminal amphipathic helix.</text>
</comment>
<comment type="caution">
    <text evidence="8">The sequence shown here is derived from an EMBL/GenBank/DDBJ whole genome shotgun (WGS) entry which is preliminary data.</text>
</comment>
<comment type="subunit">
    <text evidence="5">Self-interacts. Interacts with FtsZ.</text>
</comment>
<dbReference type="EMBL" id="SAXT01000006">
    <property type="protein sequence ID" value="TXJ11135.1"/>
    <property type="molecule type" value="Genomic_DNA"/>
</dbReference>
<proteinExistence type="inferred from homology"/>
<evidence type="ECO:0000256" key="3">
    <source>
        <dbReference type="ARBA" id="ARBA00023136"/>
    </source>
</evidence>
<keyword evidence="3 5" id="KW-0472">Membrane</keyword>
<dbReference type="InterPro" id="IPR003494">
    <property type="entry name" value="SHS2_FtsA"/>
</dbReference>
<gene>
    <name evidence="5 8" type="primary">ftsA</name>
    <name evidence="8" type="ORF">EPJ80_10970</name>
</gene>
<dbReference type="GO" id="GO:0032153">
    <property type="term" value="C:cell division site"/>
    <property type="evidence" value="ECO:0007669"/>
    <property type="project" value="UniProtKB-UniRule"/>
</dbReference>
<dbReference type="PANTHER" id="PTHR32432:SF4">
    <property type="entry name" value="CELL DIVISION PROTEIN FTSA"/>
    <property type="match status" value="1"/>
</dbReference>
<dbReference type="PIRSF" id="PIRSF003101">
    <property type="entry name" value="FtsA"/>
    <property type="match status" value="1"/>
</dbReference>
<name>A0A5C8CBZ2_9SPIR</name>
<dbReference type="SUPFAM" id="SSF53067">
    <property type="entry name" value="Actin-like ATPase domain"/>
    <property type="match status" value="2"/>
</dbReference>
<keyword evidence="1 5" id="KW-1003">Cell membrane</keyword>
<keyword evidence="2 5" id="KW-0132">Cell division</keyword>
<dbReference type="SMART" id="SM00842">
    <property type="entry name" value="FtsA"/>
    <property type="match status" value="1"/>
</dbReference>
<evidence type="ECO:0000256" key="6">
    <source>
        <dbReference type="PIRNR" id="PIRNR003101"/>
    </source>
</evidence>
<evidence type="ECO:0000256" key="2">
    <source>
        <dbReference type="ARBA" id="ARBA00022618"/>
    </source>
</evidence>
<comment type="function">
    <text evidence="5 6">Cell division protein that is involved in the assembly of the Z ring. May serve as a membrane anchor for the Z ring.</text>
</comment>
<evidence type="ECO:0000313" key="8">
    <source>
        <dbReference type="EMBL" id="TXJ11135.1"/>
    </source>
</evidence>
<protein>
    <recommendedName>
        <fullName evidence="5 6">Cell division protein FtsA</fullName>
    </recommendedName>
</protein>
<dbReference type="AlphaFoldDB" id="A0A5C8CBZ2"/>
<keyword evidence="4 5" id="KW-0131">Cell cycle</keyword>
<reference evidence="8 9" key="1">
    <citation type="journal article" date="1992" name="Lakartidningen">
        <title>[Penicillin V and not amoxicillin is the first choice preparation in acute otitis].</title>
        <authorList>
            <person name="Kamme C."/>
            <person name="Lundgren K."/>
            <person name="Prellner K."/>
        </authorList>
    </citation>
    <scope>NUCLEOTIDE SEQUENCE [LARGE SCALE GENOMIC DNA]</scope>
    <source>
        <strain evidence="8 9">W1</strain>
    </source>
</reference>
<organism evidence="8 9">
    <name type="scientific">Brachyspira aalborgi</name>
    <dbReference type="NCBI Taxonomy" id="29522"/>
    <lineage>
        <taxon>Bacteria</taxon>
        <taxon>Pseudomonadati</taxon>
        <taxon>Spirochaetota</taxon>
        <taxon>Spirochaetia</taxon>
        <taxon>Brachyspirales</taxon>
        <taxon>Brachyspiraceae</taxon>
        <taxon>Brachyspira</taxon>
    </lineage>
</organism>
<dbReference type="InterPro" id="IPR043129">
    <property type="entry name" value="ATPase_NBD"/>
</dbReference>
<dbReference type="InterPro" id="IPR050696">
    <property type="entry name" value="FtsA/MreB"/>
</dbReference>
<dbReference type="RefSeq" id="WP_147759011.1">
    <property type="nucleotide sequence ID" value="NZ_SAXT01000006.1"/>
</dbReference>
<dbReference type="NCBIfam" id="TIGR01174">
    <property type="entry name" value="ftsA"/>
    <property type="match status" value="1"/>
</dbReference>
<dbReference type="InterPro" id="IPR020823">
    <property type="entry name" value="Cell_div_FtsA"/>
</dbReference>
<evidence type="ECO:0000256" key="4">
    <source>
        <dbReference type="ARBA" id="ARBA00023306"/>
    </source>
</evidence>
<sequence length="418" mass="45408">MKEPIIAGIDAGSSSVKTVIARVNDDKLEVIGIGESESEGIIKGIVVNIEAAANAIEKSVNQAEHMAGIQAPDVIATIGGEHIKGKNSKGVIGVNNKNKEVTSLEIERVLESAKNILMPQDREIIETIEQEYSLDEQDEIKNPIGMSGTRLETRVHIITGLKYVSDNLKRTLNKMGFSGKDFIVNVRGSAEAVLTKDEKDLGVVVFDIGHSTTSLMVFLEGTVWHTAVIPIGSYHITNDISKGLRITIPAAEKLKCDYGYAFIDMIGEREIIEVPTASGKFKTIPKITLTEIIQPRVEEILHLCGKELAKMKYIDSLSAGMVFTGGGALLPGLTDLAKAYQTAVKGSIPISARIGVPDQIAGIRDIANNPAYSSVIGILMMSLDESTLMNIQSGKKFSDKKFKFKNPFSKNPFTEFFK</sequence>
<dbReference type="Gene3D" id="3.30.420.40">
    <property type="match status" value="2"/>
</dbReference>
<comment type="similarity">
    <text evidence="5 6">Belongs to the FtsA/MreB family.</text>
</comment>
<dbReference type="PANTHER" id="PTHR32432">
    <property type="entry name" value="CELL DIVISION PROTEIN FTSA-RELATED"/>
    <property type="match status" value="1"/>
</dbReference>
<accession>A0A5C8CBZ2</accession>
<dbReference type="Pfam" id="PF14450">
    <property type="entry name" value="FtsA"/>
    <property type="match status" value="1"/>
</dbReference>
<dbReference type="CDD" id="cd24048">
    <property type="entry name" value="ASKHA_NBD_FtsA"/>
    <property type="match status" value="1"/>
</dbReference>
<dbReference type="GO" id="GO:0009898">
    <property type="term" value="C:cytoplasmic side of plasma membrane"/>
    <property type="evidence" value="ECO:0007669"/>
    <property type="project" value="UniProtKB-UniRule"/>
</dbReference>
<evidence type="ECO:0000256" key="5">
    <source>
        <dbReference type="HAMAP-Rule" id="MF_02033"/>
    </source>
</evidence>
<dbReference type="HAMAP" id="MF_02033">
    <property type="entry name" value="FtsA"/>
    <property type="match status" value="1"/>
</dbReference>
<dbReference type="GO" id="GO:0043093">
    <property type="term" value="P:FtsZ-dependent cytokinesis"/>
    <property type="evidence" value="ECO:0007669"/>
    <property type="project" value="UniProtKB-UniRule"/>
</dbReference>